<comment type="caution">
    <text evidence="2">The sequence shown here is derived from an EMBL/GenBank/DDBJ whole genome shotgun (WGS) entry which is preliminary data.</text>
</comment>
<evidence type="ECO:0008006" key="4">
    <source>
        <dbReference type="Google" id="ProtNLM"/>
    </source>
</evidence>
<sequence length="173" mass="19548">MARSAANPMKWKSLSSMSTRKYVVADPHVQGAILRRVVLYALAAVLYYCVVLFFSVYASDRDGTQADRWIALLDNAITWLPGLCVLGPIAAYDLLSTTNRFAGPVCRLRREMKLLIDDQSPAPLRFRDKDHWCEMADLFNELREEMLELREHAKQNAADRSAASAEDLAEVLI</sequence>
<keyword evidence="3" id="KW-1185">Reference proteome</keyword>
<accession>A0A5C6DZR9</accession>
<feature type="transmembrane region" description="Helical" evidence="1">
    <location>
        <begin position="77"/>
        <end position="95"/>
    </location>
</feature>
<dbReference type="AlphaFoldDB" id="A0A5C6DZR9"/>
<evidence type="ECO:0000256" key="1">
    <source>
        <dbReference type="SAM" id="Phobius"/>
    </source>
</evidence>
<protein>
    <recommendedName>
        <fullName evidence="4">HAMP domain-containing protein</fullName>
    </recommendedName>
</protein>
<evidence type="ECO:0000313" key="2">
    <source>
        <dbReference type="EMBL" id="TWU42122.1"/>
    </source>
</evidence>
<keyword evidence="1" id="KW-0472">Membrane</keyword>
<name>A0A5C6DZR9_9BACT</name>
<reference evidence="2 3" key="1">
    <citation type="submission" date="2019-02" db="EMBL/GenBank/DDBJ databases">
        <title>Deep-cultivation of Planctomycetes and their phenomic and genomic characterization uncovers novel biology.</title>
        <authorList>
            <person name="Wiegand S."/>
            <person name="Jogler M."/>
            <person name="Boedeker C."/>
            <person name="Pinto D."/>
            <person name="Vollmers J."/>
            <person name="Rivas-Marin E."/>
            <person name="Kohn T."/>
            <person name="Peeters S.H."/>
            <person name="Heuer A."/>
            <person name="Rast P."/>
            <person name="Oberbeckmann S."/>
            <person name="Bunk B."/>
            <person name="Jeske O."/>
            <person name="Meyerdierks A."/>
            <person name="Storesund J.E."/>
            <person name="Kallscheuer N."/>
            <person name="Luecker S."/>
            <person name="Lage O.M."/>
            <person name="Pohl T."/>
            <person name="Merkel B.J."/>
            <person name="Hornburger P."/>
            <person name="Mueller R.-W."/>
            <person name="Bruemmer F."/>
            <person name="Labrenz M."/>
            <person name="Spormann A.M."/>
            <person name="Op Den Camp H."/>
            <person name="Overmann J."/>
            <person name="Amann R."/>
            <person name="Jetten M.S.M."/>
            <person name="Mascher T."/>
            <person name="Medema M.H."/>
            <person name="Devos D.P."/>
            <person name="Kaster A.-K."/>
            <person name="Ovreas L."/>
            <person name="Rohde M."/>
            <person name="Galperin M.Y."/>
            <person name="Jogler C."/>
        </authorList>
    </citation>
    <scope>NUCLEOTIDE SEQUENCE [LARGE SCALE GENOMIC DNA]</scope>
    <source>
        <strain evidence="2 3">Poly41</strain>
    </source>
</reference>
<organism evidence="2 3">
    <name type="scientific">Novipirellula artificiosorum</name>
    <dbReference type="NCBI Taxonomy" id="2528016"/>
    <lineage>
        <taxon>Bacteria</taxon>
        <taxon>Pseudomonadati</taxon>
        <taxon>Planctomycetota</taxon>
        <taxon>Planctomycetia</taxon>
        <taxon>Pirellulales</taxon>
        <taxon>Pirellulaceae</taxon>
        <taxon>Novipirellula</taxon>
    </lineage>
</organism>
<gene>
    <name evidence="2" type="ORF">Poly41_04180</name>
</gene>
<evidence type="ECO:0000313" key="3">
    <source>
        <dbReference type="Proteomes" id="UP000319143"/>
    </source>
</evidence>
<keyword evidence="1" id="KW-1133">Transmembrane helix</keyword>
<dbReference type="EMBL" id="SJPV01000001">
    <property type="protein sequence ID" value="TWU42122.1"/>
    <property type="molecule type" value="Genomic_DNA"/>
</dbReference>
<dbReference type="Proteomes" id="UP000319143">
    <property type="component" value="Unassembled WGS sequence"/>
</dbReference>
<feature type="transmembrane region" description="Helical" evidence="1">
    <location>
        <begin position="37"/>
        <end position="57"/>
    </location>
</feature>
<proteinExistence type="predicted"/>
<keyword evidence="1" id="KW-0812">Transmembrane</keyword>